<evidence type="ECO:0000313" key="4">
    <source>
        <dbReference type="EMBL" id="BAK03618.1"/>
    </source>
</evidence>
<dbReference type="Pfam" id="PF08246">
    <property type="entry name" value="Inhibitor_I29"/>
    <property type="match status" value="1"/>
</dbReference>
<evidence type="ECO:0000259" key="3">
    <source>
        <dbReference type="SMART" id="SM00848"/>
    </source>
</evidence>
<feature type="region of interest" description="Disordered" evidence="1">
    <location>
        <begin position="117"/>
        <end position="137"/>
    </location>
</feature>
<evidence type="ECO:0000256" key="2">
    <source>
        <dbReference type="SAM" id="SignalP"/>
    </source>
</evidence>
<name>F2E8E6_HORVV</name>
<dbReference type="AlphaFoldDB" id="F2E8E6"/>
<dbReference type="InterPro" id="IPR038765">
    <property type="entry name" value="Papain-like_cys_pep_sf"/>
</dbReference>
<feature type="chain" id="PRO_5003277823" evidence="2">
    <location>
        <begin position="27"/>
        <end position="202"/>
    </location>
</feature>
<dbReference type="SUPFAM" id="SSF54001">
    <property type="entry name" value="Cysteine proteinases"/>
    <property type="match status" value="1"/>
</dbReference>
<sequence>MRMRNPTAALSAAAMLLLLLVSPAAAATWTVSGREIWYRERSDVEARLVFGAWKAKFGKTYSSVGEEERRYAVFKETLRLVDQHNAAGEAGVPVARMGINGLADMTTEEWNVICCGAGRSGPPSTGGRKERSGRSRPWSSRGIHYFMHLYGAYQAAVSSILHWCAGEWGGESHKGVRRAGEASLRGRAAVSRGSTVAALEPE</sequence>
<feature type="signal peptide" evidence="2">
    <location>
        <begin position="1"/>
        <end position="26"/>
    </location>
</feature>
<dbReference type="EMBL" id="AK372420">
    <property type="protein sequence ID" value="BAK03618.1"/>
    <property type="molecule type" value="mRNA"/>
</dbReference>
<evidence type="ECO:0000256" key="1">
    <source>
        <dbReference type="SAM" id="MobiDB-lite"/>
    </source>
</evidence>
<reference evidence="4" key="1">
    <citation type="journal article" date="2011" name="Plant Physiol.">
        <title>Comprehensive sequence analysis of 24,783 barley full-length cDNAs derived from 12 clone libraries.</title>
        <authorList>
            <person name="Matsumoto T."/>
            <person name="Tanaka T."/>
            <person name="Sakai H."/>
            <person name="Amano N."/>
            <person name="Kanamori H."/>
            <person name="Kurita K."/>
            <person name="Kikuta A."/>
            <person name="Kamiya K."/>
            <person name="Yamamoto M."/>
            <person name="Ikawa H."/>
            <person name="Fujii N."/>
            <person name="Hori K."/>
            <person name="Itoh T."/>
            <person name="Sato K."/>
        </authorList>
    </citation>
    <scope>NUCLEOTIDE SEQUENCE</scope>
    <source>
        <tissue evidence="4">Seed</tissue>
    </source>
</reference>
<proteinExistence type="evidence at transcript level"/>
<feature type="domain" description="Cathepsin propeptide inhibitor" evidence="3">
    <location>
        <begin position="50"/>
        <end position="110"/>
    </location>
</feature>
<organism evidence="4">
    <name type="scientific">Hordeum vulgare subsp. vulgare</name>
    <name type="common">Domesticated barley</name>
    <dbReference type="NCBI Taxonomy" id="112509"/>
    <lineage>
        <taxon>Eukaryota</taxon>
        <taxon>Viridiplantae</taxon>
        <taxon>Streptophyta</taxon>
        <taxon>Embryophyta</taxon>
        <taxon>Tracheophyta</taxon>
        <taxon>Spermatophyta</taxon>
        <taxon>Magnoliopsida</taxon>
        <taxon>Liliopsida</taxon>
        <taxon>Poales</taxon>
        <taxon>Poaceae</taxon>
        <taxon>BOP clade</taxon>
        <taxon>Pooideae</taxon>
        <taxon>Triticodae</taxon>
        <taxon>Triticeae</taxon>
        <taxon>Hordeinae</taxon>
        <taxon>Hordeum</taxon>
    </lineage>
</organism>
<accession>F2E8E6</accession>
<dbReference type="Gene3D" id="1.10.287.2250">
    <property type="match status" value="1"/>
</dbReference>
<keyword evidence="2" id="KW-0732">Signal</keyword>
<dbReference type="InterPro" id="IPR013201">
    <property type="entry name" value="Prot_inhib_I29"/>
</dbReference>
<protein>
    <submittedName>
        <fullName evidence="4">Predicted protein</fullName>
    </submittedName>
</protein>
<dbReference type="SMART" id="SM00848">
    <property type="entry name" value="Inhibitor_I29"/>
    <property type="match status" value="1"/>
</dbReference>